<evidence type="ECO:0000313" key="1">
    <source>
        <dbReference type="EMBL" id="EMP37288.1"/>
    </source>
</evidence>
<dbReference type="AlphaFoldDB" id="M7BYY0"/>
<dbReference type="Proteomes" id="UP000031443">
    <property type="component" value="Unassembled WGS sequence"/>
</dbReference>
<keyword evidence="2" id="KW-1185">Reference proteome</keyword>
<proteinExistence type="predicted"/>
<sequence>MIPNTGRPKTYLSLIPCVTDSDPQLVGCDGQKLSNNCSVTYIEGPVLAQQMPTPQMLLLQMVQFKVLMYKAVSMLLESTRSLCTISAASGGHEEESCCATFVKTDLHEQQYLCQTERLQQAIRANDNCTERP</sequence>
<name>M7BYY0_CHEMY</name>
<gene>
    <name evidence="1" type="ORF">UY3_05525</name>
</gene>
<reference evidence="2" key="1">
    <citation type="journal article" date="2013" name="Nat. Genet.">
        <title>The draft genomes of soft-shell turtle and green sea turtle yield insights into the development and evolution of the turtle-specific body plan.</title>
        <authorList>
            <person name="Wang Z."/>
            <person name="Pascual-Anaya J."/>
            <person name="Zadissa A."/>
            <person name="Li W."/>
            <person name="Niimura Y."/>
            <person name="Huang Z."/>
            <person name="Li C."/>
            <person name="White S."/>
            <person name="Xiong Z."/>
            <person name="Fang D."/>
            <person name="Wang B."/>
            <person name="Ming Y."/>
            <person name="Chen Y."/>
            <person name="Zheng Y."/>
            <person name="Kuraku S."/>
            <person name="Pignatelli M."/>
            <person name="Herrero J."/>
            <person name="Beal K."/>
            <person name="Nozawa M."/>
            <person name="Li Q."/>
            <person name="Wang J."/>
            <person name="Zhang H."/>
            <person name="Yu L."/>
            <person name="Shigenobu S."/>
            <person name="Wang J."/>
            <person name="Liu J."/>
            <person name="Flicek P."/>
            <person name="Searle S."/>
            <person name="Wang J."/>
            <person name="Kuratani S."/>
            <person name="Yin Y."/>
            <person name="Aken B."/>
            <person name="Zhang G."/>
            <person name="Irie N."/>
        </authorList>
    </citation>
    <scope>NUCLEOTIDE SEQUENCE [LARGE SCALE GENOMIC DNA]</scope>
</reference>
<organism evidence="1 2">
    <name type="scientific">Chelonia mydas</name>
    <name type="common">Green sea-turtle</name>
    <name type="synonym">Chelonia agassizi</name>
    <dbReference type="NCBI Taxonomy" id="8469"/>
    <lineage>
        <taxon>Eukaryota</taxon>
        <taxon>Metazoa</taxon>
        <taxon>Chordata</taxon>
        <taxon>Craniata</taxon>
        <taxon>Vertebrata</taxon>
        <taxon>Euteleostomi</taxon>
        <taxon>Archelosauria</taxon>
        <taxon>Testudinata</taxon>
        <taxon>Testudines</taxon>
        <taxon>Cryptodira</taxon>
        <taxon>Durocryptodira</taxon>
        <taxon>Americhelydia</taxon>
        <taxon>Chelonioidea</taxon>
        <taxon>Cheloniidae</taxon>
        <taxon>Chelonia</taxon>
    </lineage>
</organism>
<dbReference type="EMBL" id="KB522694">
    <property type="protein sequence ID" value="EMP37288.1"/>
    <property type="molecule type" value="Genomic_DNA"/>
</dbReference>
<evidence type="ECO:0000313" key="2">
    <source>
        <dbReference type="Proteomes" id="UP000031443"/>
    </source>
</evidence>
<protein>
    <submittedName>
        <fullName evidence="1">Uncharacterized protein</fullName>
    </submittedName>
</protein>
<accession>M7BYY0</accession>